<reference evidence="2 3" key="1">
    <citation type="submission" date="2020-04" db="EMBL/GenBank/DDBJ databases">
        <title>Flammeovirga sp. SR4, a novel species isolated from seawater.</title>
        <authorList>
            <person name="Wang X."/>
        </authorList>
    </citation>
    <scope>NUCLEOTIDE SEQUENCE [LARGE SCALE GENOMIC DNA]</scope>
    <source>
        <strain evidence="2 3">ATCC 23126</strain>
    </source>
</reference>
<dbReference type="RefSeq" id="WP_169660235.1">
    <property type="nucleotide sequence ID" value="NZ_JABANE010000129.1"/>
</dbReference>
<dbReference type="Gene3D" id="3.40.630.40">
    <property type="entry name" value="Zn-dependent exopeptidases"/>
    <property type="match status" value="1"/>
</dbReference>
<dbReference type="AlphaFoldDB" id="A0A7X9S0D1"/>
<accession>A0A7X9S0D1</accession>
<sequence length="1007" mass="115017">MNKFLLTIFLTFHFLNISNGQSIQQIQKSFNQYLEKAKQGTYHFQPDSSAVLDTLSFSKKNGKIYFFLSKHWGYSPVRIDDLSSIEKNVRAQLGESYNRYDLIFFVGQSNNTGFKKLAKKNKWPIVPKNYLKDLVPNYYRDTHPLDAERQLVQYDSIRSIHVKRVDRKEEDIIQNGLYGNHLAIWNSHGLFYEQNLKRWEWQRARLFQTVEDLLPTAFVLPYLAPMLENAGANIYIPRERGIQTKCFVVDNDGEREGYKEGKKVVAGNTGYKHKLFYNDHENPFELGTSRKVKTTNKKQDIAFTWNTHKTMKGEYAVYISYAFNELAVEDAHYFVKHKKQKTSFIVNQKMAPKTWVYIGTFSFDGSEGEGVYLSSYSKSKEHYITADAVRFGGGSGNIVREGTTSGRARYTEGARYNLQYAGAPEWVYSLNEGKNDYKDDYQSRGEWVNWLVGAPLALNPKEENKGLNIPIDLALALHTDAGVSKSDTTIGTLAIYSTTDMEKNVHFKDGQARMTSRDLADIVQTQIVDDARVLHDSIWNRRSLWDKRYSEAVYPDVPSVLIELLSHQNFKDMWFALDPVFRFDVSRSIYKGILKYIAFQENREYVVQPLPPTHFSVVLQKNKAHLNWKPQLDKLEETARPTFYKLYTNKDNEGWDNGKVITDSSIILPIQKEHFYSFKVTAVNSGGESFPTDELSMADFGNDPVLIVNAFDRLSSPSFIQTESYQGFSHLDHGVADQRDLSYIGAQYDFNPQSPWVDDDAPGFGASFADKETAIIKGNTFNYPAVHGKAMYYLKQSFVSCNQTALKEGAIKLEDYFAVDVVLGEQKNINLHQWGKKTKFTILSEELRAGIEAYLKQGGNLFISGAYLGSSLFYEENGIPKGRKHPDVLYGKNVLHLIGRTDHADVIGKVKSIDKAFPNLNGLTYSKSDDNEMYKVESPDALEPWGKAAKQIGRYTSNQKGAGVSFNNGNEKVVAFGFPFETILSEQKRIEVMEDILRFFKENEGER</sequence>
<keyword evidence="2" id="KW-0456">Lyase</keyword>
<dbReference type="SMART" id="SM00060">
    <property type="entry name" value="FN3"/>
    <property type="match status" value="1"/>
</dbReference>
<dbReference type="EMBL" id="JABANE010000129">
    <property type="protein sequence ID" value="NME72038.1"/>
    <property type="molecule type" value="Genomic_DNA"/>
</dbReference>
<dbReference type="SUPFAM" id="SSF49265">
    <property type="entry name" value="Fibronectin type III"/>
    <property type="match status" value="1"/>
</dbReference>
<dbReference type="Proteomes" id="UP000576082">
    <property type="component" value="Unassembled WGS sequence"/>
</dbReference>
<dbReference type="InterPro" id="IPR036116">
    <property type="entry name" value="FN3_sf"/>
</dbReference>
<feature type="domain" description="Fibronectin type-III" evidence="1">
    <location>
        <begin position="609"/>
        <end position="689"/>
    </location>
</feature>
<gene>
    <name evidence="2" type="ORF">HHU12_29015</name>
</gene>
<name>A0A7X9S0D1_9BACT</name>
<dbReference type="GO" id="GO:0016829">
    <property type="term" value="F:lyase activity"/>
    <property type="evidence" value="ECO:0007669"/>
    <property type="project" value="UniProtKB-KW"/>
</dbReference>
<dbReference type="CDD" id="cd00063">
    <property type="entry name" value="FN3"/>
    <property type="match status" value="1"/>
</dbReference>
<protein>
    <submittedName>
        <fullName evidence="2">Xanthan lyase</fullName>
    </submittedName>
</protein>
<evidence type="ECO:0000313" key="2">
    <source>
        <dbReference type="EMBL" id="NME72038.1"/>
    </source>
</evidence>
<comment type="caution">
    <text evidence="2">The sequence shown here is derived from an EMBL/GenBank/DDBJ whole genome shotgun (WGS) entry which is preliminary data.</text>
</comment>
<dbReference type="SUPFAM" id="SSF53187">
    <property type="entry name" value="Zn-dependent exopeptidases"/>
    <property type="match status" value="1"/>
</dbReference>
<keyword evidence="3" id="KW-1185">Reference proteome</keyword>
<dbReference type="InterPro" id="IPR033803">
    <property type="entry name" value="CBD-like_Golvesin-Xly"/>
</dbReference>
<evidence type="ECO:0000259" key="1">
    <source>
        <dbReference type="SMART" id="SM00060"/>
    </source>
</evidence>
<proteinExistence type="predicted"/>
<organism evidence="2 3">
    <name type="scientific">Flammeovirga aprica JL-4</name>
    <dbReference type="NCBI Taxonomy" id="694437"/>
    <lineage>
        <taxon>Bacteria</taxon>
        <taxon>Pseudomonadati</taxon>
        <taxon>Bacteroidota</taxon>
        <taxon>Cytophagia</taxon>
        <taxon>Cytophagales</taxon>
        <taxon>Flammeovirgaceae</taxon>
        <taxon>Flammeovirga</taxon>
    </lineage>
</organism>
<dbReference type="Pfam" id="PF25275">
    <property type="entry name" value="Golvesin_C"/>
    <property type="match status" value="1"/>
</dbReference>
<evidence type="ECO:0000313" key="3">
    <source>
        <dbReference type="Proteomes" id="UP000576082"/>
    </source>
</evidence>
<dbReference type="InterPro" id="IPR013783">
    <property type="entry name" value="Ig-like_fold"/>
</dbReference>
<dbReference type="InterPro" id="IPR003961">
    <property type="entry name" value="FN3_dom"/>
</dbReference>
<dbReference type="Gene3D" id="2.60.40.10">
    <property type="entry name" value="Immunoglobulins"/>
    <property type="match status" value="1"/>
</dbReference>